<feature type="compositionally biased region" description="Basic and acidic residues" evidence="1">
    <location>
        <begin position="120"/>
        <end position="130"/>
    </location>
</feature>
<feature type="region of interest" description="Disordered" evidence="1">
    <location>
        <begin position="216"/>
        <end position="238"/>
    </location>
</feature>
<sequence>MDIRRWLEETKTPGSPALLGLPAGQHAREGAPRDAAKRSSRHERKRKRPQKHSSSGSSLLQRDRTNGHHHAVTQSTGNGDRARQHTASDKMAGRCSSKLSGSADRSESELYVRRPRRRTRPEIYEPKTDNKQSNVNRGRRKDRHAQPRYKDRWRTRHKQPDRCHAFHANNVARDRLTLKPKEVLGLFKRGRASSPIKGRGLPDLVFSEMRFLRKRSGLKDNKSTEETSRKRKRSGNMAVQEDEISAYFAAKRSILAEKDFNKPTTERQDRPTTRNVCEDHCACSSSNHLTPVKPPIVLPAKPYLGFGTRGVHLPSGSDTTYQIPWSESGRRTSAAVSQRSFGRSLPRRLEPIEQCGDRDNTSSDFTGPICPRTRHDTPSEPPLNSANQTCLRLKNEPTGRHDAVFLQQRTQDVRYRRVDVSQTKSPVPLSSRTHRTAYRSRQKVTQASSLSPSRKNKQNISKTNVCGQQETRTNHAIKENQVQPASMARHDFHIIHNGNVERVQDAIDGITDAARMQAPPRLLSPLGKLLRQCDDACHGPSPARSAPVKRRLRHMDMGYVEKSVEIDYAASHARTHRSFVPPRRTGEIAPKRPRVYQMRAPGVAELDNRDADCAVAEELSMLDMTRDVVEDEDGRFKDDLAGLYLPRDRSETWAGMDFDSVEDSPEGSISRHKQGAGRDIGRKSDEREREGVLAGFWRPHKLY</sequence>
<feature type="compositionally biased region" description="Basic residues" evidence="1">
    <location>
        <begin position="432"/>
        <end position="442"/>
    </location>
</feature>
<name>A0ABQ8GMK5_9PEZI</name>
<proteinExistence type="predicted"/>
<dbReference type="EMBL" id="JAGTJR010000005">
    <property type="protein sequence ID" value="KAH7060855.1"/>
    <property type="molecule type" value="Genomic_DNA"/>
</dbReference>
<gene>
    <name evidence="2" type="ORF">B0J12DRAFT_346999</name>
</gene>
<dbReference type="Proteomes" id="UP000774617">
    <property type="component" value="Unassembled WGS sequence"/>
</dbReference>
<feature type="compositionally biased region" description="Basic residues" evidence="1">
    <location>
        <begin position="38"/>
        <end position="51"/>
    </location>
</feature>
<feature type="compositionally biased region" description="Basic and acidic residues" evidence="1">
    <location>
        <begin position="217"/>
        <end position="228"/>
    </location>
</feature>
<feature type="compositionally biased region" description="Polar residues" evidence="1">
    <location>
        <begin position="443"/>
        <end position="466"/>
    </location>
</feature>
<feature type="region of interest" description="Disordered" evidence="1">
    <location>
        <begin position="353"/>
        <end position="386"/>
    </location>
</feature>
<comment type="caution">
    <text evidence="2">The sequence shown here is derived from an EMBL/GenBank/DDBJ whole genome shotgun (WGS) entry which is preliminary data.</text>
</comment>
<reference evidence="2 3" key="1">
    <citation type="journal article" date="2021" name="Nat. Commun.">
        <title>Genetic determinants of endophytism in the Arabidopsis root mycobiome.</title>
        <authorList>
            <person name="Mesny F."/>
            <person name="Miyauchi S."/>
            <person name="Thiergart T."/>
            <person name="Pickel B."/>
            <person name="Atanasova L."/>
            <person name="Karlsson M."/>
            <person name="Huettel B."/>
            <person name="Barry K.W."/>
            <person name="Haridas S."/>
            <person name="Chen C."/>
            <person name="Bauer D."/>
            <person name="Andreopoulos W."/>
            <person name="Pangilinan J."/>
            <person name="LaButti K."/>
            <person name="Riley R."/>
            <person name="Lipzen A."/>
            <person name="Clum A."/>
            <person name="Drula E."/>
            <person name="Henrissat B."/>
            <person name="Kohler A."/>
            <person name="Grigoriev I.V."/>
            <person name="Martin F.M."/>
            <person name="Hacquard S."/>
        </authorList>
    </citation>
    <scope>NUCLEOTIDE SEQUENCE [LARGE SCALE GENOMIC DNA]</scope>
    <source>
        <strain evidence="2 3">MPI-SDFR-AT-0080</strain>
    </source>
</reference>
<feature type="compositionally biased region" description="Basic and acidic residues" evidence="1">
    <location>
        <begin position="679"/>
        <end position="689"/>
    </location>
</feature>
<accession>A0ABQ8GMK5</accession>
<keyword evidence="3" id="KW-1185">Reference proteome</keyword>
<evidence type="ECO:0000256" key="1">
    <source>
        <dbReference type="SAM" id="MobiDB-lite"/>
    </source>
</evidence>
<evidence type="ECO:0000313" key="3">
    <source>
        <dbReference type="Proteomes" id="UP000774617"/>
    </source>
</evidence>
<feature type="region of interest" description="Disordered" evidence="1">
    <location>
        <begin position="656"/>
        <end position="689"/>
    </location>
</feature>
<protein>
    <submittedName>
        <fullName evidence="2">Uncharacterized protein</fullName>
    </submittedName>
</protein>
<evidence type="ECO:0000313" key="2">
    <source>
        <dbReference type="EMBL" id="KAH7060855.1"/>
    </source>
</evidence>
<feature type="region of interest" description="Disordered" evidence="1">
    <location>
        <begin position="419"/>
        <end position="466"/>
    </location>
</feature>
<feature type="region of interest" description="Disordered" evidence="1">
    <location>
        <begin position="1"/>
        <end position="159"/>
    </location>
</feature>
<feature type="compositionally biased region" description="Basic and acidic residues" evidence="1">
    <location>
        <begin position="144"/>
        <end position="159"/>
    </location>
</feature>
<organism evidence="2 3">
    <name type="scientific">Macrophomina phaseolina</name>
    <dbReference type="NCBI Taxonomy" id="35725"/>
    <lineage>
        <taxon>Eukaryota</taxon>
        <taxon>Fungi</taxon>
        <taxon>Dikarya</taxon>
        <taxon>Ascomycota</taxon>
        <taxon>Pezizomycotina</taxon>
        <taxon>Dothideomycetes</taxon>
        <taxon>Dothideomycetes incertae sedis</taxon>
        <taxon>Botryosphaeriales</taxon>
        <taxon>Botryosphaeriaceae</taxon>
        <taxon>Macrophomina</taxon>
    </lineage>
</organism>
<feature type="compositionally biased region" description="Basic and acidic residues" evidence="1">
    <location>
        <begin position="26"/>
        <end position="37"/>
    </location>
</feature>
<feature type="compositionally biased region" description="Basic and acidic residues" evidence="1">
    <location>
        <begin position="1"/>
        <end position="11"/>
    </location>
</feature>
<feature type="compositionally biased region" description="Basic and acidic residues" evidence="1">
    <location>
        <begin position="80"/>
        <end position="92"/>
    </location>
</feature>
<feature type="compositionally biased region" description="Polar residues" evidence="1">
    <location>
        <begin position="420"/>
        <end position="431"/>
    </location>
</feature>